<dbReference type="EMBL" id="FOZV01000006">
    <property type="protein sequence ID" value="SFS81105.1"/>
    <property type="molecule type" value="Genomic_DNA"/>
</dbReference>
<sequence length="77" mass="8391">MTAPGPLPSSDSRAIAFDGEIVSLLPLGLRRVRLDNGHMVTVLPSFGRATEVPLVGDRVVVEIAFNQLKGWRLARRP</sequence>
<organism evidence="1 2">
    <name type="scientific">Brevundimonas viscosa</name>
    <dbReference type="NCBI Taxonomy" id="871741"/>
    <lineage>
        <taxon>Bacteria</taxon>
        <taxon>Pseudomonadati</taxon>
        <taxon>Pseudomonadota</taxon>
        <taxon>Alphaproteobacteria</taxon>
        <taxon>Caulobacterales</taxon>
        <taxon>Caulobacteraceae</taxon>
        <taxon>Brevundimonas</taxon>
    </lineage>
</organism>
<evidence type="ECO:0000313" key="2">
    <source>
        <dbReference type="Proteomes" id="UP000198788"/>
    </source>
</evidence>
<dbReference type="GO" id="GO:0003743">
    <property type="term" value="F:translation initiation factor activity"/>
    <property type="evidence" value="ECO:0007669"/>
    <property type="project" value="UniProtKB-KW"/>
</dbReference>
<dbReference type="STRING" id="871741.SAMN05192570_2729"/>
<accession>A0A1I6SVV1</accession>
<protein>
    <submittedName>
        <fullName evidence="1">Translation initiation factor IF-1</fullName>
    </submittedName>
</protein>
<keyword evidence="1" id="KW-0396">Initiation factor</keyword>
<dbReference type="OrthoDB" id="7206356at2"/>
<dbReference type="AlphaFoldDB" id="A0A1I6SVV1"/>
<keyword evidence="1" id="KW-0648">Protein biosynthesis</keyword>
<evidence type="ECO:0000313" key="1">
    <source>
        <dbReference type="EMBL" id="SFS81105.1"/>
    </source>
</evidence>
<proteinExistence type="predicted"/>
<name>A0A1I6SVV1_9CAUL</name>
<dbReference type="RefSeq" id="WP_092311852.1">
    <property type="nucleotide sequence ID" value="NZ_FOZV01000006.1"/>
</dbReference>
<dbReference type="Proteomes" id="UP000198788">
    <property type="component" value="Unassembled WGS sequence"/>
</dbReference>
<keyword evidence="2" id="KW-1185">Reference proteome</keyword>
<gene>
    <name evidence="1" type="ORF">SAMN05192570_2729</name>
</gene>
<reference evidence="2" key="1">
    <citation type="submission" date="2016-10" db="EMBL/GenBank/DDBJ databases">
        <authorList>
            <person name="Varghese N."/>
            <person name="Submissions S."/>
        </authorList>
    </citation>
    <scope>NUCLEOTIDE SEQUENCE [LARGE SCALE GENOMIC DNA]</scope>
    <source>
        <strain evidence="2">CGMCC 1.10683</strain>
    </source>
</reference>